<proteinExistence type="predicted"/>
<sequence>MSPPRKKSTAQNAVLLFHSLMKHRYGPKWNTDVSAPAIAAVAQDVAQGFGGAPRDIEAVNFLARGDRQCRWRFPDGSVALSCPRGLIADCRARAWSPRSAERGAPRQETARPRA</sequence>
<comment type="caution">
    <text evidence="1">The sequence shown here is derived from an EMBL/GenBank/DDBJ whole genome shotgun (WGS) entry which is preliminary data.</text>
</comment>
<gene>
    <name evidence="1" type="ORF">IHV25_05345</name>
</gene>
<dbReference type="Proteomes" id="UP000631034">
    <property type="component" value="Unassembled WGS sequence"/>
</dbReference>
<dbReference type="AlphaFoldDB" id="A0A8J7CDJ9"/>
<organism evidence="1 2">
    <name type="scientific">Phaeovibrio sulfidiphilus</name>
    <dbReference type="NCBI Taxonomy" id="1220600"/>
    <lineage>
        <taxon>Bacteria</taxon>
        <taxon>Pseudomonadati</taxon>
        <taxon>Pseudomonadota</taxon>
        <taxon>Alphaproteobacteria</taxon>
        <taxon>Rhodospirillales</taxon>
        <taxon>Rhodospirillaceae</taxon>
        <taxon>Phaeovibrio</taxon>
    </lineage>
</organism>
<dbReference type="EMBL" id="JACZHT010000003">
    <property type="protein sequence ID" value="MBE1237069.1"/>
    <property type="molecule type" value="Genomic_DNA"/>
</dbReference>
<protein>
    <submittedName>
        <fullName evidence="1">Uncharacterized protein</fullName>
    </submittedName>
</protein>
<dbReference type="RefSeq" id="WP_192534077.1">
    <property type="nucleotide sequence ID" value="NZ_JACZHT010000003.1"/>
</dbReference>
<evidence type="ECO:0000313" key="2">
    <source>
        <dbReference type="Proteomes" id="UP000631034"/>
    </source>
</evidence>
<name>A0A8J7CDJ9_9PROT</name>
<reference evidence="1" key="1">
    <citation type="submission" date="2020-10" db="EMBL/GenBank/DDBJ databases">
        <title>Genome sequence of the unusual species of purple photosynthetic bacteria, Phaeovibrio sulfidiphilus DSM 23193, type strain.</title>
        <authorList>
            <person name="Kyndt J.A."/>
            <person name="Meyer T.E."/>
        </authorList>
    </citation>
    <scope>NUCLEOTIDE SEQUENCE</scope>
    <source>
        <strain evidence="1">DSM 23193</strain>
    </source>
</reference>
<keyword evidence="2" id="KW-1185">Reference proteome</keyword>
<accession>A0A8J7CDJ9</accession>
<evidence type="ECO:0000313" key="1">
    <source>
        <dbReference type="EMBL" id="MBE1237069.1"/>
    </source>
</evidence>